<feature type="binding site" evidence="1">
    <location>
        <position position="39"/>
    </location>
    <ligand>
        <name>ATP</name>
        <dbReference type="ChEBI" id="CHEBI:30616"/>
    </ligand>
</feature>
<dbReference type="GO" id="GO:0004674">
    <property type="term" value="F:protein serine/threonine kinase activity"/>
    <property type="evidence" value="ECO:0007669"/>
    <property type="project" value="UniProtKB-KW"/>
</dbReference>
<dbReference type="Proteomes" id="UP000199568">
    <property type="component" value="Unassembled WGS sequence"/>
</dbReference>
<accession>A0A1H9YUM9</accession>
<dbReference type="PANTHER" id="PTHR44167">
    <property type="entry name" value="OVARIAN-SPECIFIC SERINE/THREONINE-PROTEIN KINASE LOK-RELATED"/>
    <property type="match status" value="1"/>
</dbReference>
<dbReference type="Pfam" id="PF00069">
    <property type="entry name" value="Pkinase"/>
    <property type="match status" value="1"/>
</dbReference>
<dbReference type="InterPro" id="IPR000719">
    <property type="entry name" value="Prot_kinase_dom"/>
</dbReference>
<reference evidence="3 4" key="1">
    <citation type="submission" date="2016-10" db="EMBL/GenBank/DDBJ databases">
        <authorList>
            <person name="de Groot N.N."/>
        </authorList>
    </citation>
    <scope>NUCLEOTIDE SEQUENCE [LARGE SCALE GENOMIC DNA]</scope>
    <source>
        <strain evidence="3 4">DSM 18979</strain>
    </source>
</reference>
<dbReference type="Gene3D" id="1.10.510.10">
    <property type="entry name" value="Transferase(Phosphotransferase) domain 1"/>
    <property type="match status" value="1"/>
</dbReference>
<evidence type="ECO:0000313" key="3">
    <source>
        <dbReference type="EMBL" id="SES72782.1"/>
    </source>
</evidence>
<organism evidence="3 4">
    <name type="scientific">Natronincola peptidivorans</name>
    <dbReference type="NCBI Taxonomy" id="426128"/>
    <lineage>
        <taxon>Bacteria</taxon>
        <taxon>Bacillati</taxon>
        <taxon>Bacillota</taxon>
        <taxon>Clostridia</taxon>
        <taxon>Peptostreptococcales</taxon>
        <taxon>Natronincolaceae</taxon>
        <taxon>Natronincola</taxon>
    </lineage>
</organism>
<dbReference type="InterPro" id="IPR011009">
    <property type="entry name" value="Kinase-like_dom_sf"/>
</dbReference>
<keyword evidence="3" id="KW-0418">Kinase</keyword>
<dbReference type="PROSITE" id="PS00107">
    <property type="entry name" value="PROTEIN_KINASE_ATP"/>
    <property type="match status" value="1"/>
</dbReference>
<dbReference type="PANTHER" id="PTHR44167:SF24">
    <property type="entry name" value="SERINE_THREONINE-PROTEIN KINASE CHK2"/>
    <property type="match status" value="1"/>
</dbReference>
<keyword evidence="3" id="KW-0808">Transferase</keyword>
<gene>
    <name evidence="3" type="ORF">SAMN05660297_00412</name>
</gene>
<dbReference type="OrthoDB" id="9788659at2"/>
<keyword evidence="4" id="KW-1185">Reference proteome</keyword>
<dbReference type="RefSeq" id="WP_090438513.1">
    <property type="nucleotide sequence ID" value="NZ_FOHU01000001.1"/>
</dbReference>
<dbReference type="STRING" id="426128.SAMN05660297_00412"/>
<feature type="domain" description="Protein kinase" evidence="2">
    <location>
        <begin position="10"/>
        <end position="223"/>
    </location>
</feature>
<name>A0A1H9YUM9_9FIRM</name>
<dbReference type="GO" id="GO:0005737">
    <property type="term" value="C:cytoplasm"/>
    <property type="evidence" value="ECO:0007669"/>
    <property type="project" value="TreeGrafter"/>
</dbReference>
<keyword evidence="3" id="KW-0723">Serine/threonine-protein kinase</keyword>
<keyword evidence="1" id="KW-0067">ATP-binding</keyword>
<evidence type="ECO:0000259" key="2">
    <source>
        <dbReference type="PROSITE" id="PS50011"/>
    </source>
</evidence>
<dbReference type="AlphaFoldDB" id="A0A1H9YUM9"/>
<dbReference type="GO" id="GO:0005524">
    <property type="term" value="F:ATP binding"/>
    <property type="evidence" value="ECO:0007669"/>
    <property type="project" value="UniProtKB-UniRule"/>
</dbReference>
<evidence type="ECO:0000256" key="1">
    <source>
        <dbReference type="PROSITE-ProRule" id="PRU10141"/>
    </source>
</evidence>
<protein>
    <submittedName>
        <fullName evidence="3">Serine/threonine protein kinase</fullName>
    </submittedName>
</protein>
<proteinExistence type="predicted"/>
<keyword evidence="1" id="KW-0547">Nucleotide-binding</keyword>
<dbReference type="InterPro" id="IPR017441">
    <property type="entry name" value="Protein_kinase_ATP_BS"/>
</dbReference>
<evidence type="ECO:0000313" key="4">
    <source>
        <dbReference type="Proteomes" id="UP000199568"/>
    </source>
</evidence>
<dbReference type="EMBL" id="FOHU01000001">
    <property type="protein sequence ID" value="SES72782.1"/>
    <property type="molecule type" value="Genomic_DNA"/>
</dbReference>
<dbReference type="PROSITE" id="PS50011">
    <property type="entry name" value="PROTEIN_KINASE_DOM"/>
    <property type="match status" value="1"/>
</dbReference>
<dbReference type="SUPFAM" id="SSF56112">
    <property type="entry name" value="Protein kinase-like (PK-like)"/>
    <property type="match status" value="1"/>
</dbReference>
<sequence>MKYFKLDKYRVTTKPIGKGCHGTVYRGYDTVKKKTVAIKVTSRLNSAYREVKVMKKYGQSKYLPVLYDFYIKNNKAYIVMEYIRGKKLGGHFNGHGKIYEDKDSIEILIQILKGLHQLHKSEYYHWDTKPENIMMINNKKIRIKIIDFNMAGTIKDKESIQKDIWHAAMMYIYLMHGTVPEEIEKVKFKDPKLKSVILKTFNKNNEDRFHSAKEFIDALAPFV</sequence>